<gene>
    <name evidence="2" type="ORF">BT96DRAFT_501066</name>
</gene>
<dbReference type="Proteomes" id="UP000799118">
    <property type="component" value="Unassembled WGS sequence"/>
</dbReference>
<evidence type="ECO:0000313" key="3">
    <source>
        <dbReference type="Proteomes" id="UP000799118"/>
    </source>
</evidence>
<sequence length="158" mass="17908">MGAIWLFSSLPGIARFTLDVLTIPSDWPSRVYPIVQAYLKTHSYIALCISSVIFLGPISFVFPLVVLQDTCVHLLLNAIHIFHGYIPVWSLARYYYSSNNALECAPDSLRLEGIFAWLESMAAGYNSWTTKHRSLLVIRVLAAVLALYIAVRMFYFGW</sequence>
<evidence type="ECO:0000313" key="2">
    <source>
        <dbReference type="EMBL" id="KAE9403267.1"/>
    </source>
</evidence>
<keyword evidence="3" id="KW-1185">Reference proteome</keyword>
<feature type="transmembrane region" description="Helical" evidence="1">
    <location>
        <begin position="136"/>
        <end position="155"/>
    </location>
</feature>
<keyword evidence="1" id="KW-0812">Transmembrane</keyword>
<dbReference type="EMBL" id="ML769427">
    <property type="protein sequence ID" value="KAE9403267.1"/>
    <property type="molecule type" value="Genomic_DNA"/>
</dbReference>
<dbReference type="AlphaFoldDB" id="A0A6A4I227"/>
<dbReference type="OrthoDB" id="2977496at2759"/>
<reference evidence="2" key="1">
    <citation type="journal article" date="2019" name="Environ. Microbiol.">
        <title>Fungal ecological strategies reflected in gene transcription - a case study of two litter decomposers.</title>
        <authorList>
            <person name="Barbi F."/>
            <person name="Kohler A."/>
            <person name="Barry K."/>
            <person name="Baskaran P."/>
            <person name="Daum C."/>
            <person name="Fauchery L."/>
            <person name="Ihrmark K."/>
            <person name="Kuo A."/>
            <person name="LaButti K."/>
            <person name="Lipzen A."/>
            <person name="Morin E."/>
            <person name="Grigoriev I.V."/>
            <person name="Henrissat B."/>
            <person name="Lindahl B."/>
            <person name="Martin F."/>
        </authorList>
    </citation>
    <scope>NUCLEOTIDE SEQUENCE</scope>
    <source>
        <strain evidence="2">JB14</strain>
    </source>
</reference>
<feature type="transmembrane region" description="Helical" evidence="1">
    <location>
        <begin position="74"/>
        <end position="92"/>
    </location>
</feature>
<protein>
    <submittedName>
        <fullName evidence="2">Uncharacterized protein</fullName>
    </submittedName>
</protein>
<evidence type="ECO:0000256" key="1">
    <source>
        <dbReference type="SAM" id="Phobius"/>
    </source>
</evidence>
<keyword evidence="1" id="KW-0472">Membrane</keyword>
<feature type="transmembrane region" description="Helical" evidence="1">
    <location>
        <begin position="44"/>
        <end position="67"/>
    </location>
</feature>
<name>A0A6A4I227_9AGAR</name>
<accession>A0A6A4I227</accession>
<organism evidence="2 3">
    <name type="scientific">Gymnopus androsaceus JB14</name>
    <dbReference type="NCBI Taxonomy" id="1447944"/>
    <lineage>
        <taxon>Eukaryota</taxon>
        <taxon>Fungi</taxon>
        <taxon>Dikarya</taxon>
        <taxon>Basidiomycota</taxon>
        <taxon>Agaricomycotina</taxon>
        <taxon>Agaricomycetes</taxon>
        <taxon>Agaricomycetidae</taxon>
        <taxon>Agaricales</taxon>
        <taxon>Marasmiineae</taxon>
        <taxon>Omphalotaceae</taxon>
        <taxon>Gymnopus</taxon>
    </lineage>
</organism>
<proteinExistence type="predicted"/>
<keyword evidence="1" id="KW-1133">Transmembrane helix</keyword>